<feature type="region of interest" description="Disordered" evidence="1">
    <location>
        <begin position="104"/>
        <end position="182"/>
    </location>
</feature>
<name>A0A8S9XYM3_APOLU</name>
<accession>A0A8S9XYM3</accession>
<feature type="compositionally biased region" description="Basic residues" evidence="1">
    <location>
        <begin position="150"/>
        <end position="159"/>
    </location>
</feature>
<evidence type="ECO:0000313" key="3">
    <source>
        <dbReference type="Proteomes" id="UP000466442"/>
    </source>
</evidence>
<feature type="region of interest" description="Disordered" evidence="1">
    <location>
        <begin position="72"/>
        <end position="91"/>
    </location>
</feature>
<comment type="caution">
    <text evidence="2">The sequence shown here is derived from an EMBL/GenBank/DDBJ whole genome shotgun (WGS) entry which is preliminary data.</text>
</comment>
<dbReference type="AlphaFoldDB" id="A0A8S9XYM3"/>
<feature type="compositionally biased region" description="Basic residues" evidence="1">
    <location>
        <begin position="130"/>
        <end position="141"/>
    </location>
</feature>
<evidence type="ECO:0000256" key="1">
    <source>
        <dbReference type="SAM" id="MobiDB-lite"/>
    </source>
</evidence>
<dbReference type="EMBL" id="WIXP02000003">
    <property type="protein sequence ID" value="KAF6213411.1"/>
    <property type="molecule type" value="Genomic_DNA"/>
</dbReference>
<keyword evidence="3" id="KW-1185">Reference proteome</keyword>
<organism evidence="2 3">
    <name type="scientific">Apolygus lucorum</name>
    <name type="common">Small green plant bug</name>
    <name type="synonym">Lygocoris lucorum</name>
    <dbReference type="NCBI Taxonomy" id="248454"/>
    <lineage>
        <taxon>Eukaryota</taxon>
        <taxon>Metazoa</taxon>
        <taxon>Ecdysozoa</taxon>
        <taxon>Arthropoda</taxon>
        <taxon>Hexapoda</taxon>
        <taxon>Insecta</taxon>
        <taxon>Pterygota</taxon>
        <taxon>Neoptera</taxon>
        <taxon>Paraneoptera</taxon>
        <taxon>Hemiptera</taxon>
        <taxon>Heteroptera</taxon>
        <taxon>Panheteroptera</taxon>
        <taxon>Cimicomorpha</taxon>
        <taxon>Miridae</taxon>
        <taxon>Mirini</taxon>
        <taxon>Apolygus</taxon>
    </lineage>
</organism>
<reference evidence="2" key="1">
    <citation type="journal article" date="2021" name="Mol. Ecol. Resour.">
        <title>Apolygus lucorum genome provides insights into omnivorousness and mesophyll feeding.</title>
        <authorList>
            <person name="Liu Y."/>
            <person name="Liu H."/>
            <person name="Wang H."/>
            <person name="Huang T."/>
            <person name="Liu B."/>
            <person name="Yang B."/>
            <person name="Yin L."/>
            <person name="Li B."/>
            <person name="Zhang Y."/>
            <person name="Zhang S."/>
            <person name="Jiang F."/>
            <person name="Zhang X."/>
            <person name="Ren Y."/>
            <person name="Wang B."/>
            <person name="Wang S."/>
            <person name="Lu Y."/>
            <person name="Wu K."/>
            <person name="Fan W."/>
            <person name="Wang G."/>
        </authorList>
    </citation>
    <scope>NUCLEOTIDE SEQUENCE</scope>
    <source>
        <strain evidence="2">12Hb</strain>
    </source>
</reference>
<sequence length="622" mass="71272">MIQKNRFVCVSDISKELGISQSVIDEIITKELKMERVNAKVINSHNIFSELDPREAPKRNEQTVQIWVRKNDEDTPTSKERPNCDYEPIDYDAHENNSQLKLNCDAQPPISLHGTNTPVFENVNSTDSKKKNKSHIRRPKVNSKVDRPKNKLHPKKHFKTGNDFKGAQKNSRKRISSHHSNSPLQKYRILNKRIRKSLKCEYMKHYALVKQRGIYRLIRRQKALQSSHDTNNASTEIFDVSEESRKFCPGKSQQQKCYILAKIGLAEEEMEHSNSIPSNENLEKSVGKCSNTDFYECQTHAEHQKSQTIVGAPSSVKGNGQVEEQSQDLVESDIIPDISQVRDNKSTGSPPLGPEISSLTLKGRELHVLPFDNVEEPETPFVVKNNDEHYQVTEVYKKPGSPKREIFAVHRAPKIPLLSNNDSVISVPSRDSILSLILQNCELSLKDISQKLKIPQSDVQKILTEELGMQKVLARIVDEDNTRTKCKIILGDRKISEFDDSIVTLWIHLPPSMKPTSKIVENEDEYADSPKMASIRSLIQRNLHVSLTEISEKLRIPSRDVFNIVTNEMKMKRVRAKLISKDHSQTRYQVESPKPNILKTVGRLVHIWVRTESENPLFKRQR</sequence>
<proteinExistence type="predicted"/>
<protein>
    <submittedName>
        <fullName evidence="2">Uncharacterized protein</fullName>
    </submittedName>
</protein>
<feature type="compositionally biased region" description="Basic and acidic residues" evidence="1">
    <location>
        <begin position="72"/>
        <end position="84"/>
    </location>
</feature>
<dbReference type="Proteomes" id="UP000466442">
    <property type="component" value="Unassembled WGS sequence"/>
</dbReference>
<evidence type="ECO:0000313" key="2">
    <source>
        <dbReference type="EMBL" id="KAF6213411.1"/>
    </source>
</evidence>
<gene>
    <name evidence="2" type="ORF">GE061_011130</name>
</gene>
<feature type="compositionally biased region" description="Polar residues" evidence="1">
    <location>
        <begin position="113"/>
        <end position="126"/>
    </location>
</feature>
<feature type="region of interest" description="Disordered" evidence="1">
    <location>
        <begin position="336"/>
        <end position="357"/>
    </location>
</feature>